<proteinExistence type="predicted"/>
<organism evidence="3 4">
    <name type="scientific">Psychrobacillus insolitus</name>
    <dbReference type="NCBI Taxonomy" id="1461"/>
    <lineage>
        <taxon>Bacteria</taxon>
        <taxon>Bacillati</taxon>
        <taxon>Bacillota</taxon>
        <taxon>Bacilli</taxon>
        <taxon>Bacillales</taxon>
        <taxon>Bacillaceae</taxon>
        <taxon>Psychrobacillus</taxon>
    </lineage>
</organism>
<feature type="signal peptide" evidence="2">
    <location>
        <begin position="1"/>
        <end position="19"/>
    </location>
</feature>
<feature type="chain" id="PRO_5015903746" evidence="2">
    <location>
        <begin position="20"/>
        <end position="219"/>
    </location>
</feature>
<evidence type="ECO:0000256" key="2">
    <source>
        <dbReference type="SAM" id="SignalP"/>
    </source>
</evidence>
<evidence type="ECO:0000313" key="4">
    <source>
        <dbReference type="Proteomes" id="UP000248646"/>
    </source>
</evidence>
<dbReference type="RefSeq" id="WP_111438197.1">
    <property type="nucleotide sequence ID" value="NZ_QKZI01000001.1"/>
</dbReference>
<gene>
    <name evidence="3" type="ORF">C7437_101678</name>
</gene>
<feature type="region of interest" description="Disordered" evidence="1">
    <location>
        <begin position="26"/>
        <end position="46"/>
    </location>
</feature>
<dbReference type="EMBL" id="QKZI01000001">
    <property type="protein sequence ID" value="PZX07559.1"/>
    <property type="molecule type" value="Genomic_DNA"/>
</dbReference>
<evidence type="ECO:0000313" key="3">
    <source>
        <dbReference type="EMBL" id="PZX07559.1"/>
    </source>
</evidence>
<dbReference type="PROSITE" id="PS51257">
    <property type="entry name" value="PROKAR_LIPOPROTEIN"/>
    <property type="match status" value="1"/>
</dbReference>
<keyword evidence="2" id="KW-0732">Signal</keyword>
<dbReference type="Proteomes" id="UP000248646">
    <property type="component" value="Unassembled WGS sequence"/>
</dbReference>
<comment type="caution">
    <text evidence="3">The sequence shown here is derived from an EMBL/GenBank/DDBJ whole genome shotgun (WGS) entry which is preliminary data.</text>
</comment>
<evidence type="ECO:0000256" key="1">
    <source>
        <dbReference type="SAM" id="MobiDB-lite"/>
    </source>
</evidence>
<dbReference type="AlphaFoldDB" id="A0A2W7NAL6"/>
<reference evidence="3 4" key="1">
    <citation type="submission" date="2018-06" db="EMBL/GenBank/DDBJ databases">
        <title>Genomic Encyclopedia of Type Strains, Phase IV (KMG-IV): sequencing the most valuable type-strain genomes for metagenomic binning, comparative biology and taxonomic classification.</title>
        <authorList>
            <person name="Goeker M."/>
        </authorList>
    </citation>
    <scope>NUCLEOTIDE SEQUENCE [LARGE SCALE GENOMIC DNA]</scope>
    <source>
        <strain evidence="3 4">DSM 5</strain>
    </source>
</reference>
<accession>A0A2W7NAL6</accession>
<protein>
    <submittedName>
        <fullName evidence="3">Uncharacterized protein</fullName>
    </submittedName>
</protein>
<dbReference type="OrthoDB" id="2870421at2"/>
<name>A0A2W7NAL6_9BACI</name>
<keyword evidence="4" id="KW-1185">Reference proteome</keyword>
<sequence length="219" mass="24753">MKKLVFLVFPFFFLFGCGADPSIDNDTVKEPIEGETPTSTVDKPELVPPETNLNQFFLTDGSTAQFLGDGNEYASYSLKTQWMNENYVATYEDNGGTVMQRIYRISTDKISLLAEIGEAYDAQMPSVEELDAMPEIGIYLSTPLEVGTEFNDWIITSTSETVETPLQMFTDVIVIEKKEEQGNVNRKYFAKEFGEIKSEFIMYEGEQETIISSTIEKVK</sequence>